<proteinExistence type="predicted"/>
<keyword evidence="1" id="KW-1133">Transmembrane helix</keyword>
<sequence>MKKFLEFSKNKILYILALGGFLIVLLVELFIFIPIGSTVPTFFVLDFEFAWTANKADKIFSIWGSNGLKIQTIAVY</sequence>
<gene>
    <name evidence="2" type="ORF">LCGC14_0463300</name>
</gene>
<evidence type="ECO:0000256" key="1">
    <source>
        <dbReference type="SAM" id="Phobius"/>
    </source>
</evidence>
<comment type="caution">
    <text evidence="2">The sequence shown here is derived from an EMBL/GenBank/DDBJ whole genome shotgun (WGS) entry which is preliminary data.</text>
</comment>
<dbReference type="EMBL" id="LAZR01000479">
    <property type="protein sequence ID" value="KKN67240.1"/>
    <property type="molecule type" value="Genomic_DNA"/>
</dbReference>
<protein>
    <submittedName>
        <fullName evidence="2">Uncharacterized protein</fullName>
    </submittedName>
</protein>
<accession>A0A0F9SEE0</accession>
<feature type="transmembrane region" description="Helical" evidence="1">
    <location>
        <begin position="12"/>
        <end position="35"/>
    </location>
</feature>
<evidence type="ECO:0000313" key="2">
    <source>
        <dbReference type="EMBL" id="KKN67240.1"/>
    </source>
</evidence>
<dbReference type="AlphaFoldDB" id="A0A0F9SEE0"/>
<organism evidence="2">
    <name type="scientific">marine sediment metagenome</name>
    <dbReference type="NCBI Taxonomy" id="412755"/>
    <lineage>
        <taxon>unclassified sequences</taxon>
        <taxon>metagenomes</taxon>
        <taxon>ecological metagenomes</taxon>
    </lineage>
</organism>
<reference evidence="2" key="1">
    <citation type="journal article" date="2015" name="Nature">
        <title>Complex archaea that bridge the gap between prokaryotes and eukaryotes.</title>
        <authorList>
            <person name="Spang A."/>
            <person name="Saw J.H."/>
            <person name="Jorgensen S.L."/>
            <person name="Zaremba-Niedzwiedzka K."/>
            <person name="Martijn J."/>
            <person name="Lind A.E."/>
            <person name="van Eijk R."/>
            <person name="Schleper C."/>
            <person name="Guy L."/>
            <person name="Ettema T.J."/>
        </authorList>
    </citation>
    <scope>NUCLEOTIDE SEQUENCE</scope>
</reference>
<name>A0A0F9SEE0_9ZZZZ</name>
<keyword evidence="1" id="KW-0472">Membrane</keyword>
<keyword evidence="1" id="KW-0812">Transmembrane</keyword>